<dbReference type="InterPro" id="IPR005225">
    <property type="entry name" value="Small_GTP-bd"/>
</dbReference>
<gene>
    <name evidence="5" type="ORF">SUZIE_104880</name>
</gene>
<dbReference type="SUPFAM" id="SSF52540">
    <property type="entry name" value="P-loop containing nucleoside triphosphate hydrolases"/>
    <property type="match status" value="1"/>
</dbReference>
<evidence type="ECO:0000256" key="2">
    <source>
        <dbReference type="ARBA" id="ARBA00022741"/>
    </source>
</evidence>
<dbReference type="GO" id="GO:0003924">
    <property type="term" value="F:GTPase activity"/>
    <property type="evidence" value="ECO:0007669"/>
    <property type="project" value="InterPro"/>
</dbReference>
<evidence type="ECO:0000256" key="1">
    <source>
        <dbReference type="ARBA" id="ARBA00006270"/>
    </source>
</evidence>
<dbReference type="PROSITE" id="PS51419">
    <property type="entry name" value="RAB"/>
    <property type="match status" value="1"/>
</dbReference>
<feature type="region of interest" description="Disordered" evidence="4">
    <location>
        <begin position="1"/>
        <end position="27"/>
    </location>
</feature>
<dbReference type="PANTHER" id="PTHR47979">
    <property type="entry name" value="DRAB11-RELATED"/>
    <property type="match status" value="1"/>
</dbReference>
<protein>
    <submittedName>
        <fullName evidence="5">Ras-related protein Rab-2B</fullName>
    </submittedName>
</protein>
<dbReference type="InterPro" id="IPR050209">
    <property type="entry name" value="Rab_GTPases_membrane_traffic"/>
</dbReference>
<dbReference type="SMART" id="SM00175">
    <property type="entry name" value="RAB"/>
    <property type="match status" value="1"/>
</dbReference>
<evidence type="ECO:0000313" key="6">
    <source>
        <dbReference type="Proteomes" id="UP001166674"/>
    </source>
</evidence>
<keyword evidence="3" id="KW-0342">GTP-binding</keyword>
<reference evidence="5" key="1">
    <citation type="submission" date="2020-03" db="EMBL/GenBank/DDBJ databases">
        <title>Studies in the Genomics of Life Span.</title>
        <authorList>
            <person name="Glass D."/>
        </authorList>
    </citation>
    <scope>NUCLEOTIDE SEQUENCE</scope>
    <source>
        <strain evidence="5">SUZIE</strain>
        <tissue evidence="5">Muscle</tissue>
    </source>
</reference>
<evidence type="ECO:0000313" key="5">
    <source>
        <dbReference type="EMBL" id="MBZ3869829.1"/>
    </source>
</evidence>
<dbReference type="Proteomes" id="UP001166674">
    <property type="component" value="Unassembled WGS sequence"/>
</dbReference>
<evidence type="ECO:0000256" key="3">
    <source>
        <dbReference type="ARBA" id="ARBA00023134"/>
    </source>
</evidence>
<sequence>MLSAVSGIPLPTVEEEEEDSRGLQRPSVECRWAPQEEPQGKMCDHCSPRFPRTTGTGLVKKVTDKQFQPVHGLTIGVEFGARLVNTDGKQIELQIWDTAGQESFRSITRPYSRGAAAALRVCDITRREALSRPTSQLEEAHQHSSSNMCITRIADWE</sequence>
<dbReference type="InterPro" id="IPR001806">
    <property type="entry name" value="Small_GTPase"/>
</dbReference>
<evidence type="ECO:0000256" key="4">
    <source>
        <dbReference type="SAM" id="MobiDB-lite"/>
    </source>
</evidence>
<dbReference type="NCBIfam" id="TIGR00231">
    <property type="entry name" value="small_GTP"/>
    <property type="match status" value="1"/>
</dbReference>
<dbReference type="PRINTS" id="PR00449">
    <property type="entry name" value="RASTRNSFRMNG"/>
</dbReference>
<accession>A0AA41MDB6</accession>
<dbReference type="AlphaFoldDB" id="A0AA41MDB6"/>
<proteinExistence type="inferred from homology"/>
<keyword evidence="2" id="KW-0547">Nucleotide-binding</keyword>
<dbReference type="GO" id="GO:0005525">
    <property type="term" value="F:GTP binding"/>
    <property type="evidence" value="ECO:0007669"/>
    <property type="project" value="UniProtKB-KW"/>
</dbReference>
<name>A0AA41MDB6_SCICA</name>
<dbReference type="EMBL" id="JAATJV010140900">
    <property type="protein sequence ID" value="MBZ3869829.1"/>
    <property type="molecule type" value="Genomic_DNA"/>
</dbReference>
<dbReference type="Pfam" id="PF00071">
    <property type="entry name" value="Ras"/>
    <property type="match status" value="1"/>
</dbReference>
<dbReference type="Gene3D" id="3.40.50.300">
    <property type="entry name" value="P-loop containing nucleotide triphosphate hydrolases"/>
    <property type="match status" value="1"/>
</dbReference>
<organism evidence="5 6">
    <name type="scientific">Sciurus carolinensis</name>
    <name type="common">Eastern gray squirrel</name>
    <dbReference type="NCBI Taxonomy" id="30640"/>
    <lineage>
        <taxon>Eukaryota</taxon>
        <taxon>Metazoa</taxon>
        <taxon>Chordata</taxon>
        <taxon>Craniata</taxon>
        <taxon>Vertebrata</taxon>
        <taxon>Euteleostomi</taxon>
        <taxon>Mammalia</taxon>
        <taxon>Eutheria</taxon>
        <taxon>Euarchontoglires</taxon>
        <taxon>Glires</taxon>
        <taxon>Rodentia</taxon>
        <taxon>Sciuromorpha</taxon>
        <taxon>Sciuridae</taxon>
        <taxon>Sciurinae</taxon>
        <taxon>Sciurini</taxon>
        <taxon>Sciurus</taxon>
    </lineage>
</organism>
<keyword evidence="6" id="KW-1185">Reference proteome</keyword>
<comment type="caution">
    <text evidence="5">The sequence shown here is derived from an EMBL/GenBank/DDBJ whole genome shotgun (WGS) entry which is preliminary data.</text>
</comment>
<dbReference type="InterPro" id="IPR027417">
    <property type="entry name" value="P-loop_NTPase"/>
</dbReference>
<comment type="similarity">
    <text evidence="1">Belongs to the small GTPase superfamily. Rab family.</text>
</comment>